<name>A0A0F9P3I9_9ZZZZ</name>
<accession>A0A0F9P3I9</accession>
<evidence type="ECO:0000313" key="1">
    <source>
        <dbReference type="EMBL" id="KKN24639.1"/>
    </source>
</evidence>
<feature type="non-terminal residue" evidence="1">
    <location>
        <position position="1"/>
    </location>
</feature>
<gene>
    <name evidence="1" type="ORF">LCGC14_0892810</name>
</gene>
<dbReference type="AlphaFoldDB" id="A0A0F9P3I9"/>
<proteinExistence type="predicted"/>
<reference evidence="1" key="1">
    <citation type="journal article" date="2015" name="Nature">
        <title>Complex archaea that bridge the gap between prokaryotes and eukaryotes.</title>
        <authorList>
            <person name="Spang A."/>
            <person name="Saw J.H."/>
            <person name="Jorgensen S.L."/>
            <person name="Zaremba-Niedzwiedzka K."/>
            <person name="Martijn J."/>
            <person name="Lind A.E."/>
            <person name="van Eijk R."/>
            <person name="Schleper C."/>
            <person name="Guy L."/>
            <person name="Ettema T.J."/>
        </authorList>
    </citation>
    <scope>NUCLEOTIDE SEQUENCE</scope>
</reference>
<comment type="caution">
    <text evidence="1">The sequence shown here is derived from an EMBL/GenBank/DDBJ whole genome shotgun (WGS) entry which is preliminary data.</text>
</comment>
<dbReference type="EMBL" id="LAZR01002868">
    <property type="protein sequence ID" value="KKN24639.1"/>
    <property type="molecule type" value="Genomic_DNA"/>
</dbReference>
<sequence length="495" mass="54961">FHDTSSGEFSIVKVPISQVLGNKTRVELINHLTALANRQKQGKTEAEQVLLYGMNQRMAANILLRASGEPTEDITDAEMEATGVSVAGRLTYSDDFERAGMNHEMSVVTSTGDFDALTDAGNEIRERINAADTVVAADAVVRDRIFNALVAERNKAITADSRAWIDQASGVVQAVMNPPGGLEKSEVPFHARLEVVRKEFERHGVPEQDRRYINIDDAQDAVRRHNQLENNTDRLTFLKGLGESFGPFRGSMFRNLVKEGLPDYAVAAVDPLNITTGLRIYEVNSISDADLKQRLETGVAQSILDQVNTKTGDFDLWANALPPFNLDVEARMRKQLLKFAYFHAETGDDIKESVKKGYQELLGGEWEVIGTAMVPRAQITDSLRRALERPGLIIAAIEDRIDVVETFPDPELINKKGELDELVKERYMVSLRFAPEPRINEANDGINIWLEGIKVRDAQGTPISLTWEEVDALGSTKAARQVLIPTRSGPLLVNR</sequence>
<protein>
    <submittedName>
        <fullName evidence="1">Uncharacterized protein</fullName>
    </submittedName>
</protein>
<organism evidence="1">
    <name type="scientific">marine sediment metagenome</name>
    <dbReference type="NCBI Taxonomy" id="412755"/>
    <lineage>
        <taxon>unclassified sequences</taxon>
        <taxon>metagenomes</taxon>
        <taxon>ecological metagenomes</taxon>
    </lineage>
</organism>